<dbReference type="Proteomes" id="UP001054889">
    <property type="component" value="Unassembled WGS sequence"/>
</dbReference>
<dbReference type="InterPro" id="IPR011990">
    <property type="entry name" value="TPR-like_helical_dom_sf"/>
</dbReference>
<evidence type="ECO:0000259" key="4">
    <source>
        <dbReference type="Pfam" id="PF14432"/>
    </source>
</evidence>
<dbReference type="GO" id="GO:0008270">
    <property type="term" value="F:zinc ion binding"/>
    <property type="evidence" value="ECO:0007669"/>
    <property type="project" value="InterPro"/>
</dbReference>
<evidence type="ECO:0000256" key="2">
    <source>
        <dbReference type="ARBA" id="ARBA00022946"/>
    </source>
</evidence>
<dbReference type="GO" id="GO:0003723">
    <property type="term" value="F:RNA binding"/>
    <property type="evidence" value="ECO:0007669"/>
    <property type="project" value="InterPro"/>
</dbReference>
<dbReference type="Pfam" id="PF20430">
    <property type="entry name" value="Eplus_motif"/>
    <property type="match status" value="1"/>
</dbReference>
<dbReference type="NCBIfam" id="TIGR00756">
    <property type="entry name" value="PPR"/>
    <property type="match status" value="3"/>
</dbReference>
<evidence type="ECO:0000313" key="6">
    <source>
        <dbReference type="Proteomes" id="UP001054889"/>
    </source>
</evidence>
<dbReference type="AlphaFoldDB" id="A0AAV5E4L5"/>
<dbReference type="GO" id="GO:0009451">
    <property type="term" value="P:RNA modification"/>
    <property type="evidence" value="ECO:0007669"/>
    <property type="project" value="InterPro"/>
</dbReference>
<feature type="repeat" description="PPR" evidence="3">
    <location>
        <begin position="222"/>
        <end position="252"/>
    </location>
</feature>
<dbReference type="InterPro" id="IPR002885">
    <property type="entry name" value="PPR_rpt"/>
</dbReference>
<dbReference type="PANTHER" id="PTHR47926">
    <property type="entry name" value="PENTATRICOPEPTIDE REPEAT-CONTAINING PROTEIN"/>
    <property type="match status" value="1"/>
</dbReference>
<dbReference type="FunFam" id="1.25.40.10:FF:000404">
    <property type="entry name" value="Pentatricopeptide repeat-containing protein chloroplastic"/>
    <property type="match status" value="1"/>
</dbReference>
<dbReference type="InterPro" id="IPR046960">
    <property type="entry name" value="PPR_At4g14850-like_plant"/>
</dbReference>
<dbReference type="InterPro" id="IPR032867">
    <property type="entry name" value="DYW_dom"/>
</dbReference>
<organism evidence="5 6">
    <name type="scientific">Eleusine coracana subsp. coracana</name>
    <dbReference type="NCBI Taxonomy" id="191504"/>
    <lineage>
        <taxon>Eukaryota</taxon>
        <taxon>Viridiplantae</taxon>
        <taxon>Streptophyta</taxon>
        <taxon>Embryophyta</taxon>
        <taxon>Tracheophyta</taxon>
        <taxon>Spermatophyta</taxon>
        <taxon>Magnoliopsida</taxon>
        <taxon>Liliopsida</taxon>
        <taxon>Poales</taxon>
        <taxon>Poaceae</taxon>
        <taxon>PACMAD clade</taxon>
        <taxon>Chloridoideae</taxon>
        <taxon>Cynodonteae</taxon>
        <taxon>Eleusininae</taxon>
        <taxon>Eleusine</taxon>
    </lineage>
</organism>
<evidence type="ECO:0000313" key="5">
    <source>
        <dbReference type="EMBL" id="GJN17374.1"/>
    </source>
</evidence>
<reference evidence="5" key="1">
    <citation type="journal article" date="2018" name="DNA Res.">
        <title>Multiple hybrid de novo genome assembly of finger millet, an orphan allotetraploid crop.</title>
        <authorList>
            <person name="Hatakeyama M."/>
            <person name="Aluri S."/>
            <person name="Balachadran M.T."/>
            <person name="Sivarajan S.R."/>
            <person name="Patrignani A."/>
            <person name="Gruter S."/>
            <person name="Poveda L."/>
            <person name="Shimizu-Inatsugi R."/>
            <person name="Baeten J."/>
            <person name="Francoijs K.J."/>
            <person name="Nataraja K.N."/>
            <person name="Reddy Y.A.N."/>
            <person name="Phadnis S."/>
            <person name="Ravikumar R.L."/>
            <person name="Schlapbach R."/>
            <person name="Sreeman S.M."/>
            <person name="Shimizu K.K."/>
        </authorList>
    </citation>
    <scope>NUCLEOTIDE SEQUENCE</scope>
</reference>
<dbReference type="PANTHER" id="PTHR47926:SF461">
    <property type="entry name" value="PENTATRICOPEPTIDE REPEAT SUPERFAMILY PROTEIN"/>
    <property type="match status" value="1"/>
</dbReference>
<evidence type="ECO:0000256" key="3">
    <source>
        <dbReference type="PROSITE-ProRule" id="PRU00708"/>
    </source>
</evidence>
<reference evidence="5" key="2">
    <citation type="submission" date="2021-12" db="EMBL/GenBank/DDBJ databases">
        <title>Resequencing data analysis of finger millet.</title>
        <authorList>
            <person name="Hatakeyama M."/>
            <person name="Aluri S."/>
            <person name="Balachadran M.T."/>
            <person name="Sivarajan S.R."/>
            <person name="Poveda L."/>
            <person name="Shimizu-Inatsugi R."/>
            <person name="Schlapbach R."/>
            <person name="Sreeman S.M."/>
            <person name="Shimizu K.K."/>
        </authorList>
    </citation>
    <scope>NUCLEOTIDE SEQUENCE</scope>
</reference>
<feature type="domain" description="DYW" evidence="4">
    <location>
        <begin position="467"/>
        <end position="559"/>
    </location>
</feature>
<gene>
    <name evidence="5" type="primary">gb04434</name>
    <name evidence="5" type="ORF">PR202_gb04434</name>
</gene>
<name>A0AAV5E4L5_ELECO</name>
<dbReference type="InterPro" id="IPR046849">
    <property type="entry name" value="E2_motif"/>
</dbReference>
<dbReference type="Pfam" id="PF01535">
    <property type="entry name" value="PPR"/>
    <property type="match status" value="4"/>
</dbReference>
<protein>
    <recommendedName>
        <fullName evidence="4">DYW domain-containing protein</fullName>
    </recommendedName>
</protein>
<dbReference type="Gene3D" id="1.25.40.10">
    <property type="entry name" value="Tetratricopeptide repeat domain"/>
    <property type="match status" value="3"/>
</dbReference>
<dbReference type="PROSITE" id="PS51375">
    <property type="entry name" value="PPR"/>
    <property type="match status" value="3"/>
</dbReference>
<evidence type="ECO:0000256" key="1">
    <source>
        <dbReference type="ARBA" id="ARBA00022737"/>
    </source>
</evidence>
<dbReference type="Pfam" id="PF14432">
    <property type="entry name" value="DYW_deaminase"/>
    <property type="match status" value="1"/>
</dbReference>
<keyword evidence="6" id="KW-1185">Reference proteome</keyword>
<accession>A0AAV5E4L5</accession>
<dbReference type="InterPro" id="IPR046848">
    <property type="entry name" value="E_motif"/>
</dbReference>
<feature type="repeat" description="PPR" evidence="3">
    <location>
        <begin position="253"/>
        <end position="287"/>
    </location>
</feature>
<dbReference type="Pfam" id="PF20431">
    <property type="entry name" value="E_motif"/>
    <property type="match status" value="1"/>
</dbReference>
<sequence>MRHLSPREAAALPREALEAHVVSLIRQCRGLITALRAAHARLVRLRLPRLTAAFALSKLLASCAETNTATSAPSYARNLFDQIPDPTAFCYNSLIRALSTPHGPFHRGGGPACAAALALAEGRQLHAQAFRHGLEPGAYVQTGLLNLYAKCEEVALARAVFDGMGGGRRNLVAWSAMIGGLPGWSLMRVTMVGVISACAKAGALDLGRWVHAYIDRKGITVDLELSTTLIDMYAKCGLIERAREVFDAMVERDTKAWSAMIVGLAIHGLAEDALGLFSRMLALKVRPNNVTFIGVLSACAHSGLVDDGRRYWSTMQDMGIKPSMENYGCMVDLLCRSGLLDDAYSFVTGMPISPNSVIWRTLLVASKSSTRIDIVESASKRLLELEPFNPENYVLLSNVYASSAQWDQVSYMRKKMKENNVTVVAGCSSIEINGHLHKFVVSDDSHPEIKEIRLVLREIADRVRRAGHKPWTAAVLHDVGEEEKEVALCEHSERLAIAYGLLKTDAPHVIRVVKNLRFCPDCHEVAKIVSKSYNREIIIRDRVRFHRFTRGCCSCKDFW</sequence>
<dbReference type="EMBL" id="BQKI01000073">
    <property type="protein sequence ID" value="GJN17374.1"/>
    <property type="molecule type" value="Genomic_DNA"/>
</dbReference>
<comment type="caution">
    <text evidence="5">The sequence shown here is derived from an EMBL/GenBank/DDBJ whole genome shotgun (WGS) entry which is preliminary data.</text>
</comment>
<keyword evidence="1" id="KW-0677">Repeat</keyword>
<feature type="repeat" description="PPR" evidence="3">
    <location>
        <begin position="288"/>
        <end position="322"/>
    </location>
</feature>
<keyword evidence="2" id="KW-0809">Transit peptide</keyword>
<proteinExistence type="predicted"/>